<evidence type="ECO:0000313" key="20">
    <source>
        <dbReference type="Proteomes" id="UP001044222"/>
    </source>
</evidence>
<accession>A0A9D3LW96</accession>
<keyword evidence="12" id="KW-0804">Transcription</keyword>
<feature type="region of interest" description="Disordered" evidence="16">
    <location>
        <begin position="843"/>
        <end position="949"/>
    </location>
</feature>
<evidence type="ECO:0000256" key="11">
    <source>
        <dbReference type="ARBA" id="ARBA00023015"/>
    </source>
</evidence>
<feature type="compositionally biased region" description="Low complexity" evidence="16">
    <location>
        <begin position="1166"/>
        <end position="1188"/>
    </location>
</feature>
<feature type="compositionally biased region" description="Low complexity" evidence="16">
    <location>
        <begin position="466"/>
        <end position="486"/>
    </location>
</feature>
<evidence type="ECO:0000256" key="16">
    <source>
        <dbReference type="SAM" id="MobiDB-lite"/>
    </source>
</evidence>
<evidence type="ECO:0000256" key="10">
    <source>
        <dbReference type="ARBA" id="ARBA00022853"/>
    </source>
</evidence>
<feature type="region of interest" description="Disordered" evidence="16">
    <location>
        <begin position="565"/>
        <end position="602"/>
    </location>
</feature>
<feature type="region of interest" description="Disordered" evidence="16">
    <location>
        <begin position="751"/>
        <end position="780"/>
    </location>
</feature>
<evidence type="ECO:0000259" key="17">
    <source>
        <dbReference type="PROSITE" id="PS50280"/>
    </source>
</evidence>
<dbReference type="GO" id="GO:0003713">
    <property type="term" value="F:transcription coactivator activity"/>
    <property type="evidence" value="ECO:0007669"/>
    <property type="project" value="TreeGrafter"/>
</dbReference>
<keyword evidence="13" id="KW-0539">Nucleus</keyword>
<feature type="compositionally biased region" description="Pro residues" evidence="16">
    <location>
        <begin position="1232"/>
        <end position="1241"/>
    </location>
</feature>
<feature type="compositionally biased region" description="Pro residues" evidence="16">
    <location>
        <begin position="1156"/>
        <end position="1165"/>
    </location>
</feature>
<dbReference type="FunFam" id="3.30.160.360:FF:000001">
    <property type="entry name" value="Histone-lysine N-methyltransferase"/>
    <property type="match status" value="1"/>
</dbReference>
<evidence type="ECO:0000256" key="6">
    <source>
        <dbReference type="ARBA" id="ARBA00022723"/>
    </source>
</evidence>
<keyword evidence="3" id="KW-0489">Methyltransferase</keyword>
<feature type="compositionally biased region" description="Low complexity" evidence="16">
    <location>
        <begin position="239"/>
        <end position="260"/>
    </location>
</feature>
<feature type="compositionally biased region" description="Basic and acidic residues" evidence="16">
    <location>
        <begin position="881"/>
        <end position="891"/>
    </location>
</feature>
<reference evidence="19" key="1">
    <citation type="submission" date="2021-01" db="EMBL/GenBank/DDBJ databases">
        <title>A chromosome-scale assembly of European eel, Anguilla anguilla.</title>
        <authorList>
            <person name="Henkel C."/>
            <person name="Jong-Raadsen S.A."/>
            <person name="Dufour S."/>
            <person name="Weltzien F.-A."/>
            <person name="Palstra A.P."/>
            <person name="Pelster B."/>
            <person name="Spaink H.P."/>
            <person name="Van Den Thillart G.E."/>
            <person name="Jansen H."/>
            <person name="Zahm M."/>
            <person name="Klopp C."/>
            <person name="Cedric C."/>
            <person name="Louis A."/>
            <person name="Berthelot C."/>
            <person name="Parey E."/>
            <person name="Roest Crollius H."/>
            <person name="Montfort J."/>
            <person name="Robinson-Rechavi M."/>
            <person name="Bucao C."/>
            <person name="Bouchez O."/>
            <person name="Gislard M."/>
            <person name="Lluch J."/>
            <person name="Milhes M."/>
            <person name="Lampietro C."/>
            <person name="Lopez Roques C."/>
            <person name="Donnadieu C."/>
            <person name="Braasch I."/>
            <person name="Desvignes T."/>
            <person name="Postlethwait J."/>
            <person name="Bobe J."/>
            <person name="Guiguen Y."/>
            <person name="Dirks R."/>
        </authorList>
    </citation>
    <scope>NUCLEOTIDE SEQUENCE</scope>
    <source>
        <strain evidence="19">Tag_6206</strain>
        <tissue evidence="19">Liver</tissue>
    </source>
</reference>
<keyword evidence="9" id="KW-0862">Zinc</keyword>
<dbReference type="SUPFAM" id="SSF82199">
    <property type="entry name" value="SET domain"/>
    <property type="match status" value="1"/>
</dbReference>
<dbReference type="SMART" id="SM00317">
    <property type="entry name" value="SET"/>
    <property type="match status" value="1"/>
</dbReference>
<protein>
    <recommendedName>
        <fullName evidence="14">[histone H3]-lysine(4) N-methyltransferase</fullName>
        <ecNumber evidence="14">2.1.1.364</ecNumber>
    </recommendedName>
</protein>
<evidence type="ECO:0000256" key="2">
    <source>
        <dbReference type="ARBA" id="ARBA00022553"/>
    </source>
</evidence>
<dbReference type="Proteomes" id="UP001044222">
    <property type="component" value="Chromosome 12"/>
</dbReference>
<feature type="region of interest" description="Disordered" evidence="16">
    <location>
        <begin position="1"/>
        <end position="37"/>
    </location>
</feature>
<feature type="compositionally biased region" description="Low complexity" evidence="16">
    <location>
        <begin position="572"/>
        <end position="586"/>
    </location>
</feature>
<evidence type="ECO:0000259" key="18">
    <source>
        <dbReference type="PROSITE" id="PS50868"/>
    </source>
</evidence>
<keyword evidence="6" id="KW-0479">Metal-binding</keyword>
<evidence type="ECO:0000256" key="9">
    <source>
        <dbReference type="ARBA" id="ARBA00022833"/>
    </source>
</evidence>
<sequence length="1782" mass="193944">MQLQHRMQMVQKMQQQGMMGNQQPMPHQAPQPGMMGQQPGAMVGQPPQGMMGNPLLAQQQQQQAAMHQGMMGNQQAQQGMMGDQGVAQPQQSLVAGQPMAQAQGMMGSQQGMMGNQQMLQQQQRQQALMGVHQGAAGAQQQALRGPQAQLTPQQQSVLAQRMLLSQQQLQQPPGFLPGPQPGDPPMAPEAPARDGTQMPGVPEGLQQQTGVSGFPQDVPNPGLKEGRVLSPTTPPQQPGPVGDQQGAQTFMNQQQQQQLSELQPQHGYLGNQTLPLQNSMGGEKVMVKQEGQQMCYVAQQQQRQQQQQQQQGAMAGQQQDSMAQLQSMMGQAGPAPAQLSAMVHPNQQQQQQALLAQQQKQGMLGQMGGVMRAQQQGMMGQRPGTPVGPFRGPVNLQAIIAQNPQLRHLPPNQQIQHIQAMLAQRQLQQGQMLRMSTGQGQVRPQGPRMQGPEGQQLHHGAPGPPQQQGMMGQPSGMGPQSQQGMMVQAPGQPRQVGQQGVFPQYDLAVAQQQQMARAQPGLAPGQVRVTPQGRMIRPMSPRQAFGQTSPGDPAFAQQPLQQRHGLAHPGGAHQPSPTQSQPHTPAGSSPFQASHTPVGPRRTGAAGLLRLLRALPSRHPEEGAGRQPLLEGRPGDAHSVHCVPLQKRSPCRTSSRSRGRSSAGAGTSAAGRRQARGRGAPHGPPPETGQQLLQKLLRTKNLQLAAQRPSDGVHSEINGHINSKLALLEQKLQGTPRNMEDLQSITKKPPVVKAKRAPKVGGGVSNSRKKGKKEEPGKSTEALMKQLKQELALLPLMEPSITASLDLFTPFGSSPADSEAQLKGSFGNAVLDNIPDYYSQLLTKSNLSNPPTPPSSLPPTPPPSVQHKLLNGLTAVEELPEGQKERERESAEEPMESSAEEVKSVDLLAALPTPPHNQNEDIRMESDEDSDAPDSIVPASSPESVLGDEAPRFPLLGVVKQEQDERAISPVIPIIPCSSIPVFPESKPFEGLSSFPEHSGKMASRSSPWDKAKSSEVSVTFTLSAAAAKNLNTVMVAVAQLLQVRMPGSYEVTFPPSPGRGGGAEPGKAPDTATPGTLCLKAGPAEGSDQDSADWLKKFDVSLPGCTLKKQVDILSLIKQECPEPEDRAVQHCYITNVSDLDVRQLPIYPVEASPPQSPSPPLRPPTSSAASSARSASSSAPNSGRLPTPAPPALRPSKSKPNRSQNLGSPLLLPLCPPLPPLLPRRGLCPRPQPPSPAPGGPAQALQAAQPAPVGGRGGGAAQAQAVEGAALEAAAAGAEPPAGGSRRESGREVSELMERLRITLRPDRLPRDRRKCCFCHEEGDGATDGPARLLNIDVDLWVHLNCALWSTERTGATNSCNRLRCPNVYHFACAVRARCMFFKDKTMLCTQHKLKGPSEDELSSFAVFRRVYIERDEVKQIASILQRGDRVHLFRVGGLIFHAVGQLLPSQMAAFHSATAIFPVGYEATRIYWSARVPNRRCRYRCRVSEAEGRPLFEVRVLEPGQEDLQYRDATPDGIWSRVVEQVAKLREEAAMLKLFTDHVKGEEMYGLTLHAVLRITESLPGVENCQNYTFRYGRHPLMELPLMINPTGCARSEPKVLTHCKRPHTLNSTSMSKAYQSTFTGETNTPYSKQFVHSKSSQYRRLKTEWKNNVYLARSRIQGLGLYAAKDLEKHTMVIEYIGTIIRNEVANRREKGYEEQNRGIYMFRINNEHVIDATLTAARPEVVTFDKEDKIIIISSRRIPKGEELTYDYQFDFEDDQHKIPCHCGAWNCRKWMN</sequence>
<dbReference type="PANTHER" id="PTHR45888:SF2">
    <property type="entry name" value="HISTONE-LYSINE N-METHYLTRANSFERASE 2D"/>
    <property type="match status" value="1"/>
</dbReference>
<feature type="region of interest" description="Disordered" evidence="16">
    <location>
        <begin position="309"/>
        <end position="336"/>
    </location>
</feature>
<proteinExistence type="predicted"/>
<feature type="region of interest" description="Disordered" evidence="16">
    <location>
        <begin position="436"/>
        <end position="486"/>
    </location>
</feature>
<dbReference type="Gene3D" id="3.30.40.10">
    <property type="entry name" value="Zinc/RING finger domain, C3HC4 (zinc finger)"/>
    <property type="match status" value="1"/>
</dbReference>
<evidence type="ECO:0000256" key="7">
    <source>
        <dbReference type="ARBA" id="ARBA00022737"/>
    </source>
</evidence>
<feature type="domain" description="Post-SET" evidence="18">
    <location>
        <begin position="1766"/>
        <end position="1782"/>
    </location>
</feature>
<feature type="compositionally biased region" description="Low complexity" evidence="16">
    <location>
        <begin position="1263"/>
        <end position="1286"/>
    </location>
</feature>
<dbReference type="EC" id="2.1.1.364" evidence="14"/>
<dbReference type="Pfam" id="PF05964">
    <property type="entry name" value="FYRN"/>
    <property type="match status" value="1"/>
</dbReference>
<keyword evidence="5" id="KW-0949">S-adenosyl-L-methionine</keyword>
<dbReference type="InterPro" id="IPR003616">
    <property type="entry name" value="Post-SET_dom"/>
</dbReference>
<keyword evidence="10" id="KW-0156">Chromatin regulator</keyword>
<evidence type="ECO:0000256" key="15">
    <source>
        <dbReference type="ARBA" id="ARBA00049353"/>
    </source>
</evidence>
<dbReference type="Gene3D" id="2.170.270.10">
    <property type="entry name" value="SET domain"/>
    <property type="match status" value="1"/>
</dbReference>
<dbReference type="GO" id="GO:0045944">
    <property type="term" value="P:positive regulation of transcription by RNA polymerase II"/>
    <property type="evidence" value="ECO:0007669"/>
    <property type="project" value="TreeGrafter"/>
</dbReference>
<keyword evidence="2" id="KW-0597">Phosphoprotein</keyword>
<dbReference type="GO" id="GO:0032259">
    <property type="term" value="P:methylation"/>
    <property type="evidence" value="ECO:0007669"/>
    <property type="project" value="UniProtKB-KW"/>
</dbReference>
<evidence type="ECO:0000256" key="13">
    <source>
        <dbReference type="ARBA" id="ARBA00023242"/>
    </source>
</evidence>
<dbReference type="PROSITE" id="PS51543">
    <property type="entry name" value="FYRC"/>
    <property type="match status" value="1"/>
</dbReference>
<evidence type="ECO:0000256" key="4">
    <source>
        <dbReference type="ARBA" id="ARBA00022679"/>
    </source>
</evidence>
<evidence type="ECO:0000256" key="1">
    <source>
        <dbReference type="ARBA" id="ARBA00004123"/>
    </source>
</evidence>
<dbReference type="SMART" id="SM00542">
    <property type="entry name" value="FYRC"/>
    <property type="match status" value="1"/>
</dbReference>
<evidence type="ECO:0000256" key="8">
    <source>
        <dbReference type="ARBA" id="ARBA00022771"/>
    </source>
</evidence>
<dbReference type="EMBL" id="JAFIRN010000012">
    <property type="protein sequence ID" value="KAG5838205.1"/>
    <property type="molecule type" value="Genomic_DNA"/>
</dbReference>
<dbReference type="GO" id="GO:0140945">
    <property type="term" value="F:histone H3K4 monomethyltransferase activity"/>
    <property type="evidence" value="ECO:0007669"/>
    <property type="project" value="UniProtKB-EC"/>
</dbReference>
<dbReference type="GO" id="GO:0008270">
    <property type="term" value="F:zinc ion binding"/>
    <property type="evidence" value="ECO:0007669"/>
    <property type="project" value="UniProtKB-KW"/>
</dbReference>
<feature type="compositionally biased region" description="Basic and acidic residues" evidence="16">
    <location>
        <begin position="1287"/>
        <end position="1296"/>
    </location>
</feature>
<keyword evidence="7" id="KW-0677">Repeat</keyword>
<evidence type="ECO:0000256" key="12">
    <source>
        <dbReference type="ARBA" id="ARBA00023163"/>
    </source>
</evidence>
<feature type="compositionally biased region" description="Low complexity" evidence="16">
    <location>
        <begin position="1242"/>
        <end position="1255"/>
    </location>
</feature>
<dbReference type="InterPro" id="IPR001214">
    <property type="entry name" value="SET_dom"/>
</dbReference>
<dbReference type="InterPro" id="IPR046341">
    <property type="entry name" value="SET_dom_sf"/>
</dbReference>
<feature type="compositionally biased region" description="Pro residues" evidence="16">
    <location>
        <begin position="850"/>
        <end position="864"/>
    </location>
</feature>
<evidence type="ECO:0000313" key="19">
    <source>
        <dbReference type="EMBL" id="KAG5838205.1"/>
    </source>
</evidence>
<dbReference type="Pfam" id="PF00856">
    <property type="entry name" value="SET"/>
    <property type="match status" value="1"/>
</dbReference>
<dbReference type="PROSITE" id="PS50280">
    <property type="entry name" value="SET"/>
    <property type="match status" value="1"/>
</dbReference>
<feature type="region of interest" description="Disordered" evidence="16">
    <location>
        <begin position="170"/>
        <end position="260"/>
    </location>
</feature>
<keyword evidence="20" id="KW-1185">Reference proteome</keyword>
<feature type="region of interest" description="Disordered" evidence="16">
    <location>
        <begin position="1054"/>
        <end position="1091"/>
    </location>
</feature>
<keyword evidence="4" id="KW-0808">Transferase</keyword>
<dbReference type="Gene3D" id="3.30.160.360">
    <property type="match status" value="1"/>
</dbReference>
<keyword evidence="8" id="KW-0863">Zinc-finger</keyword>
<dbReference type="Pfam" id="PF05965">
    <property type="entry name" value="FYRC"/>
    <property type="match status" value="1"/>
</dbReference>
<keyword evidence="11" id="KW-0805">Transcription regulation</keyword>
<evidence type="ECO:0000256" key="14">
    <source>
        <dbReference type="ARBA" id="ARBA00023620"/>
    </source>
</evidence>
<dbReference type="SMART" id="SM00541">
    <property type="entry name" value="FYRN"/>
    <property type="match status" value="1"/>
</dbReference>
<comment type="catalytic activity">
    <reaction evidence="15">
        <text>L-lysyl(4)-[histone H3] + S-adenosyl-L-methionine = N(6)-methyl-L-lysyl(4)-[histone H3] + S-adenosyl-L-homocysteine + H(+)</text>
        <dbReference type="Rhea" id="RHEA:60264"/>
        <dbReference type="Rhea" id="RHEA-COMP:15543"/>
        <dbReference type="Rhea" id="RHEA-COMP:15547"/>
        <dbReference type="ChEBI" id="CHEBI:15378"/>
        <dbReference type="ChEBI" id="CHEBI:29969"/>
        <dbReference type="ChEBI" id="CHEBI:57856"/>
        <dbReference type="ChEBI" id="CHEBI:59789"/>
        <dbReference type="ChEBI" id="CHEBI:61929"/>
        <dbReference type="EC" id="2.1.1.364"/>
    </reaction>
    <physiologicalReaction direction="left-to-right" evidence="15">
        <dbReference type="Rhea" id="RHEA:60265"/>
    </physiologicalReaction>
</comment>
<feature type="domain" description="SET" evidence="17">
    <location>
        <begin position="1655"/>
        <end position="1758"/>
    </location>
</feature>
<dbReference type="InterPro" id="IPR003889">
    <property type="entry name" value="FYrich_C"/>
</dbReference>
<dbReference type="FunFam" id="2.170.270.10:FF:000119">
    <property type="entry name" value="Histone-lysine N-methyltransferase"/>
    <property type="match status" value="1"/>
</dbReference>
<dbReference type="GO" id="GO:0044666">
    <property type="term" value="C:MLL3/4 complex"/>
    <property type="evidence" value="ECO:0007669"/>
    <property type="project" value="TreeGrafter"/>
</dbReference>
<dbReference type="PROSITE" id="PS51542">
    <property type="entry name" value="FYRN"/>
    <property type="match status" value="1"/>
</dbReference>
<evidence type="ECO:0000256" key="5">
    <source>
        <dbReference type="ARBA" id="ARBA00022691"/>
    </source>
</evidence>
<feature type="region of interest" description="Disordered" evidence="16">
    <location>
        <begin position="1150"/>
        <end position="1296"/>
    </location>
</feature>
<feature type="region of interest" description="Disordered" evidence="16">
    <location>
        <begin position="616"/>
        <end position="689"/>
    </location>
</feature>
<organism evidence="19 20">
    <name type="scientific">Anguilla anguilla</name>
    <name type="common">European freshwater eel</name>
    <name type="synonym">Muraena anguilla</name>
    <dbReference type="NCBI Taxonomy" id="7936"/>
    <lineage>
        <taxon>Eukaryota</taxon>
        <taxon>Metazoa</taxon>
        <taxon>Chordata</taxon>
        <taxon>Craniata</taxon>
        <taxon>Vertebrata</taxon>
        <taxon>Euteleostomi</taxon>
        <taxon>Actinopterygii</taxon>
        <taxon>Neopterygii</taxon>
        <taxon>Teleostei</taxon>
        <taxon>Anguilliformes</taxon>
        <taxon>Anguillidae</taxon>
        <taxon>Anguilla</taxon>
    </lineage>
</organism>
<feature type="compositionally biased region" description="Low complexity" evidence="16">
    <location>
        <begin position="652"/>
        <end position="672"/>
    </location>
</feature>
<evidence type="ECO:0000256" key="3">
    <source>
        <dbReference type="ARBA" id="ARBA00022603"/>
    </source>
</evidence>
<gene>
    <name evidence="19" type="ORF">ANANG_G00221310</name>
</gene>
<dbReference type="PANTHER" id="PTHR45888">
    <property type="entry name" value="HL01030P-RELATED"/>
    <property type="match status" value="1"/>
</dbReference>
<feature type="compositionally biased region" description="Low complexity" evidence="16">
    <location>
        <begin position="309"/>
        <end position="324"/>
    </location>
</feature>
<dbReference type="SMART" id="SM00508">
    <property type="entry name" value="PostSET"/>
    <property type="match status" value="1"/>
</dbReference>
<feature type="compositionally biased region" description="Pro residues" evidence="16">
    <location>
        <begin position="174"/>
        <end position="188"/>
    </location>
</feature>
<comment type="caution">
    <text evidence="19">The sequence shown here is derived from an EMBL/GenBank/DDBJ whole genome shotgun (WGS) entry which is preliminary data.</text>
</comment>
<dbReference type="PROSITE" id="PS50868">
    <property type="entry name" value="POST_SET"/>
    <property type="match status" value="1"/>
</dbReference>
<name>A0A9D3LW96_ANGAN</name>
<dbReference type="InterPro" id="IPR013083">
    <property type="entry name" value="Znf_RING/FYVE/PHD"/>
</dbReference>
<dbReference type="InterPro" id="IPR003888">
    <property type="entry name" value="FYrich_N"/>
</dbReference>
<comment type="subcellular location">
    <subcellularLocation>
        <location evidence="1">Nucleus</location>
    </subcellularLocation>
</comment>